<dbReference type="EMBL" id="AAYY01000009">
    <property type="protein sequence ID" value="EDP43119.1"/>
    <property type="molecule type" value="Genomic_DNA"/>
</dbReference>
<dbReference type="InterPro" id="IPR019559">
    <property type="entry name" value="Cullin_neddylation_domain"/>
</dbReference>
<protein>
    <recommendedName>
        <fullName evidence="9">Cullin family profile domain-containing protein</fullName>
    </recommendedName>
</protein>
<keyword evidence="11" id="KW-1185">Reference proteome</keyword>
<evidence type="ECO:0000256" key="2">
    <source>
        <dbReference type="ARBA" id="ARBA00006019"/>
    </source>
</evidence>
<keyword evidence="5" id="KW-0832">Ubl conjugation</keyword>
<evidence type="ECO:0000256" key="5">
    <source>
        <dbReference type="ARBA" id="ARBA00022843"/>
    </source>
</evidence>
<dbReference type="KEGG" id="mgl:MGL_2715"/>
<dbReference type="Pfam" id="PF26557">
    <property type="entry name" value="Cullin_AB"/>
    <property type="match status" value="1"/>
</dbReference>
<keyword evidence="4" id="KW-0833">Ubl conjugation pathway</keyword>
<dbReference type="Pfam" id="PF00888">
    <property type="entry name" value="Cullin"/>
    <property type="match status" value="1"/>
</dbReference>
<name>A8Q539_MALGO</name>
<dbReference type="FunFam" id="1.20.1310.10:FF:000002">
    <property type="entry name" value="cullin-3 isoform X1"/>
    <property type="match status" value="1"/>
</dbReference>
<keyword evidence="8" id="KW-0175">Coiled coil</keyword>
<dbReference type="GO" id="GO:0031146">
    <property type="term" value="P:SCF-dependent proteasomal ubiquitin-dependent protein catabolic process"/>
    <property type="evidence" value="ECO:0007669"/>
    <property type="project" value="UniProtKB-ARBA"/>
</dbReference>
<evidence type="ECO:0000256" key="6">
    <source>
        <dbReference type="PROSITE-ProRule" id="PRU00330"/>
    </source>
</evidence>
<dbReference type="FunFam" id="1.20.1310.10:FF:000029">
    <property type="entry name" value="Cullin homolog 1"/>
    <property type="match status" value="1"/>
</dbReference>
<dbReference type="GO" id="GO:0019005">
    <property type="term" value="C:SCF ubiquitin ligase complex"/>
    <property type="evidence" value="ECO:0007669"/>
    <property type="project" value="UniProtKB-ARBA"/>
</dbReference>
<dbReference type="Proteomes" id="UP000008837">
    <property type="component" value="Unassembled WGS sequence"/>
</dbReference>
<comment type="similarity">
    <text evidence="2 6 7">Belongs to the cullin family.</text>
</comment>
<dbReference type="Gene3D" id="1.10.10.10">
    <property type="entry name" value="Winged helix-like DNA-binding domain superfamily/Winged helix DNA-binding domain"/>
    <property type="match status" value="1"/>
</dbReference>
<dbReference type="InterPro" id="IPR016159">
    <property type="entry name" value="Cullin_repeat-like_dom_sf"/>
</dbReference>
<accession>A8Q539</accession>
<dbReference type="InterPro" id="IPR036317">
    <property type="entry name" value="Cullin_homology_sf"/>
</dbReference>
<dbReference type="InterPro" id="IPR001373">
    <property type="entry name" value="Cullin_N"/>
</dbReference>
<dbReference type="InterPro" id="IPR045093">
    <property type="entry name" value="Cullin"/>
</dbReference>
<feature type="coiled-coil region" evidence="8">
    <location>
        <begin position="243"/>
        <end position="270"/>
    </location>
</feature>
<dbReference type="FunCoup" id="A8Q539">
    <property type="interactions" value="469"/>
</dbReference>
<dbReference type="InterPro" id="IPR036390">
    <property type="entry name" value="WH_DNA-bd_sf"/>
</dbReference>
<feature type="domain" description="Cullin family profile" evidence="9">
    <location>
        <begin position="406"/>
        <end position="634"/>
    </location>
</feature>
<dbReference type="Pfam" id="PF10557">
    <property type="entry name" value="Cullin_Nedd8"/>
    <property type="match status" value="1"/>
</dbReference>
<evidence type="ECO:0000259" key="9">
    <source>
        <dbReference type="PROSITE" id="PS50069"/>
    </source>
</evidence>
<dbReference type="SMART" id="SM00884">
    <property type="entry name" value="Cullin_Nedd8"/>
    <property type="match status" value="1"/>
</dbReference>
<evidence type="ECO:0000313" key="10">
    <source>
        <dbReference type="EMBL" id="EDP43119.1"/>
    </source>
</evidence>
<dbReference type="InterPro" id="IPR036388">
    <property type="entry name" value="WH-like_DNA-bd_sf"/>
</dbReference>
<dbReference type="VEuPathDB" id="FungiDB:MGL_2715"/>
<dbReference type="OMA" id="IREWDRY"/>
<evidence type="ECO:0000256" key="3">
    <source>
        <dbReference type="ARBA" id="ARBA00022499"/>
    </source>
</evidence>
<dbReference type="InParanoid" id="A8Q539"/>
<dbReference type="GO" id="GO:0031625">
    <property type="term" value="F:ubiquitin protein ligase binding"/>
    <property type="evidence" value="ECO:0007669"/>
    <property type="project" value="InterPro"/>
</dbReference>
<dbReference type="InterPro" id="IPR059120">
    <property type="entry name" value="Cullin-like_AB"/>
</dbReference>
<comment type="caution">
    <text evidence="10">The sequence shown here is derived from an EMBL/GenBank/DDBJ whole genome shotgun (WGS) entry which is preliminary data.</text>
</comment>
<reference evidence="10 11" key="1">
    <citation type="journal article" date="2007" name="Proc. Natl. Acad. Sci. U.S.A.">
        <title>Dandruff-associated Malassezia genomes reveal convergent and divergent virulence traits shared with plant and human fungal pathogens.</title>
        <authorList>
            <person name="Xu J."/>
            <person name="Saunders C.W."/>
            <person name="Hu P."/>
            <person name="Grant R.A."/>
            <person name="Boekhout T."/>
            <person name="Kuramae E.E."/>
            <person name="Kronstad J.W."/>
            <person name="Deangelis Y.M."/>
            <person name="Reeder N.L."/>
            <person name="Johnstone K.R."/>
            <person name="Leland M."/>
            <person name="Fieno A.M."/>
            <person name="Begley W.M."/>
            <person name="Sun Y."/>
            <person name="Lacey M.P."/>
            <person name="Chaudhary T."/>
            <person name="Keough T."/>
            <person name="Chu L."/>
            <person name="Sears R."/>
            <person name="Yuan B."/>
            <person name="Dawson T.L.Jr."/>
        </authorList>
    </citation>
    <scope>NUCLEOTIDE SEQUENCE [LARGE SCALE GENOMIC DNA]</scope>
    <source>
        <strain evidence="11">ATCC MYA-4612 / CBS 7966</strain>
    </source>
</reference>
<evidence type="ECO:0000313" key="11">
    <source>
        <dbReference type="Proteomes" id="UP000008837"/>
    </source>
</evidence>
<dbReference type="OrthoDB" id="27073at2759"/>
<evidence type="ECO:0000256" key="8">
    <source>
        <dbReference type="SAM" id="Coils"/>
    </source>
</evidence>
<dbReference type="PANTHER" id="PTHR11932">
    <property type="entry name" value="CULLIN"/>
    <property type="match status" value="1"/>
</dbReference>
<evidence type="ECO:0000256" key="4">
    <source>
        <dbReference type="ARBA" id="ARBA00022786"/>
    </source>
</evidence>
<organism evidence="10 11">
    <name type="scientific">Malassezia globosa (strain ATCC MYA-4612 / CBS 7966)</name>
    <name type="common">Dandruff-associated fungus</name>
    <dbReference type="NCBI Taxonomy" id="425265"/>
    <lineage>
        <taxon>Eukaryota</taxon>
        <taxon>Fungi</taxon>
        <taxon>Dikarya</taxon>
        <taxon>Basidiomycota</taxon>
        <taxon>Ustilaginomycotina</taxon>
        <taxon>Malasseziomycetes</taxon>
        <taxon>Malasseziales</taxon>
        <taxon>Malasseziaceae</taxon>
        <taxon>Malassezia</taxon>
    </lineage>
</organism>
<dbReference type="SUPFAM" id="SSF75632">
    <property type="entry name" value="Cullin homology domain"/>
    <property type="match status" value="1"/>
</dbReference>
<proteinExistence type="inferred from homology"/>
<dbReference type="InterPro" id="IPR016158">
    <property type="entry name" value="Cullin_homology"/>
</dbReference>
<dbReference type="FunFam" id="1.20.1310.10:FF:000011">
    <property type="entry name" value="Cullin 1"/>
    <property type="match status" value="1"/>
</dbReference>
<dbReference type="PROSITE" id="PS01256">
    <property type="entry name" value="CULLIN_1"/>
    <property type="match status" value="1"/>
</dbReference>
<comment type="pathway">
    <text evidence="1">Protein modification; protein ubiquitination.</text>
</comment>
<dbReference type="GeneID" id="5854638"/>
<evidence type="ECO:0000256" key="1">
    <source>
        <dbReference type="ARBA" id="ARBA00004906"/>
    </source>
</evidence>
<dbReference type="SUPFAM" id="SSF46785">
    <property type="entry name" value="Winged helix' DNA-binding domain"/>
    <property type="match status" value="1"/>
</dbReference>
<dbReference type="PROSITE" id="PS50069">
    <property type="entry name" value="CULLIN_2"/>
    <property type="match status" value="1"/>
</dbReference>
<dbReference type="Gene3D" id="1.20.1310.10">
    <property type="entry name" value="Cullin Repeats"/>
    <property type="match status" value="4"/>
</dbReference>
<dbReference type="Gene3D" id="3.30.230.130">
    <property type="entry name" value="Cullin, Chain C, Domain 2"/>
    <property type="match status" value="1"/>
</dbReference>
<dbReference type="InterPro" id="IPR016157">
    <property type="entry name" value="Cullin_CS"/>
</dbReference>
<sequence length="753" mass="86550">MATRAADGTNLPPSNDIVATWNFLESGIDVMMTRLTEGMSYERYMQLYTAAYNYCISSGMGGTSGMATGAHLVGGELYMRVANYFLQHLQGIYTRLAPLSGEELLRAYSAEWERYTNGANFVHRMLIYLNRHWVKHEREEGRTDIHTVYTLALVQWMKHIFVPIQRGHALMDAVLYQIEKQRHGELVPTALLKCVLDSCVSLGIDDVDAVRLNLDVYLREFQQAFLAATASFYKAESAEFLAHNSMTDYMKKAELRLEEEENRVEMYMHSSTRAPLMEVCRAELVSAHQDLFWQEFKTLLENDMTEDLARMYTLLSQLPGDLDPLRVQFEAHVKASGLDSVSRDMEENSDVIEPTTYVHALLRVYHDSVRIITKSFDSEAGFFASLDKACRVYMNRNQATGVSASRSPELLAKFIDALLKKHSRGGDEESSLDESLDAAMIVFKYIEDRDYFQKFYAKFLSRRLVSFASASTDAEESMIARLKEACGFEYTSKIQRMFTEAGLSKELNDRFQESGMLQNKELSFYSFVLTSGVWPLQAPQTDFLVPAELQSTYDEFTRFYHKQHTHRQLAWLWHLSTNELHTNYLSRKYIFTTSTYQTAVLLLFNSETVLTFDEIAAATRLDKSTLHAALVPLVKLKVLHLLDDSYSLNMDFKAKKVRINLHIPVRAEQKVESAEVARTVHEDRKVLLQATIVRIMKARKTYKHNLLLNEVILQLQSRFHPKVPDIKKAIDTLIEKEYLQRVEGEKDTYSYVA</sequence>
<dbReference type="SUPFAM" id="SSF74788">
    <property type="entry name" value="Cullin repeat-like"/>
    <property type="match status" value="1"/>
</dbReference>
<keyword evidence="3" id="KW-1017">Isopeptide bond</keyword>
<dbReference type="SMART" id="SM00182">
    <property type="entry name" value="CULLIN"/>
    <property type="match status" value="1"/>
</dbReference>
<dbReference type="RefSeq" id="XP_001730333.1">
    <property type="nucleotide sequence ID" value="XM_001730281.1"/>
</dbReference>
<gene>
    <name evidence="10" type="ORF">MGL_2715</name>
</gene>
<dbReference type="STRING" id="425265.A8Q539"/>
<dbReference type="FunFam" id="1.10.10.10:FF:000014">
    <property type="entry name" value="Cullin 1"/>
    <property type="match status" value="1"/>
</dbReference>
<evidence type="ECO:0000256" key="7">
    <source>
        <dbReference type="RuleBase" id="RU003829"/>
    </source>
</evidence>
<dbReference type="AlphaFoldDB" id="A8Q539"/>